<dbReference type="PROSITE" id="PS51898">
    <property type="entry name" value="TYR_RECOMBINASE"/>
    <property type="match status" value="1"/>
</dbReference>
<dbReference type="Gene3D" id="1.10.443.10">
    <property type="entry name" value="Intergrase catalytic core"/>
    <property type="match status" value="1"/>
</dbReference>
<keyword evidence="4" id="KW-1185">Reference proteome</keyword>
<reference evidence="3" key="1">
    <citation type="journal article" date="2014" name="Int. J. Syst. Evol. Microbiol.">
        <title>Complete genome sequence of Corynebacterium casei LMG S-19264T (=DSM 44701T), isolated from a smear-ripened cheese.</title>
        <authorList>
            <consortium name="US DOE Joint Genome Institute (JGI-PGF)"/>
            <person name="Walter F."/>
            <person name="Albersmeier A."/>
            <person name="Kalinowski J."/>
            <person name="Ruckert C."/>
        </authorList>
    </citation>
    <scope>NUCLEOTIDE SEQUENCE</scope>
    <source>
        <strain evidence="3">CCM 8606</strain>
    </source>
</reference>
<organism evidence="3 4">
    <name type="scientific">Galliscardovia ingluviei</name>
    <dbReference type="NCBI Taxonomy" id="1769422"/>
    <lineage>
        <taxon>Bacteria</taxon>
        <taxon>Bacillati</taxon>
        <taxon>Actinomycetota</taxon>
        <taxon>Actinomycetes</taxon>
        <taxon>Bifidobacteriales</taxon>
        <taxon>Bifidobacteriaceae</taxon>
        <taxon>Galliscardovia</taxon>
    </lineage>
</organism>
<evidence type="ECO:0000256" key="1">
    <source>
        <dbReference type="ARBA" id="ARBA00023172"/>
    </source>
</evidence>
<accession>A0A8J3EY10</accession>
<protein>
    <recommendedName>
        <fullName evidence="2">Tyr recombinase domain-containing protein</fullName>
    </recommendedName>
</protein>
<dbReference type="EMBL" id="BMDH01000001">
    <property type="protein sequence ID" value="GGI12826.1"/>
    <property type="molecule type" value="Genomic_DNA"/>
</dbReference>
<dbReference type="SUPFAM" id="SSF56349">
    <property type="entry name" value="DNA breaking-rejoining enzymes"/>
    <property type="match status" value="1"/>
</dbReference>
<evidence type="ECO:0000313" key="3">
    <source>
        <dbReference type="EMBL" id="GGI12826.1"/>
    </source>
</evidence>
<dbReference type="InterPro" id="IPR013762">
    <property type="entry name" value="Integrase-like_cat_sf"/>
</dbReference>
<proteinExistence type="predicted"/>
<dbReference type="Proteomes" id="UP000619536">
    <property type="component" value="Unassembled WGS sequence"/>
</dbReference>
<sequence length="135" mass="15612">MRLEDLNAQHVHGILWLTTPKTRAAKRFVPIAEALWQRLWARIHRLHINDHEFVFTSARGNPIRDNVERYHWLKALEAAGLPRVKIHSAWHWLETMAAWTNMPDDVRISIIGHTSIDMTAHYTHCDAASLGLLLA</sequence>
<name>A0A8J3EY10_9BIFI</name>
<dbReference type="GO" id="GO:0003677">
    <property type="term" value="F:DNA binding"/>
    <property type="evidence" value="ECO:0007669"/>
    <property type="project" value="InterPro"/>
</dbReference>
<dbReference type="Pfam" id="PF00589">
    <property type="entry name" value="Phage_integrase"/>
    <property type="match status" value="1"/>
</dbReference>
<gene>
    <name evidence="3" type="ORF">GCM10007377_02900</name>
</gene>
<dbReference type="AlphaFoldDB" id="A0A8J3EY10"/>
<evidence type="ECO:0000259" key="2">
    <source>
        <dbReference type="PROSITE" id="PS51898"/>
    </source>
</evidence>
<dbReference type="RefSeq" id="WP_229714673.1">
    <property type="nucleotide sequence ID" value="NZ_BMDH01000001.1"/>
</dbReference>
<dbReference type="GO" id="GO:0006310">
    <property type="term" value="P:DNA recombination"/>
    <property type="evidence" value="ECO:0007669"/>
    <property type="project" value="UniProtKB-KW"/>
</dbReference>
<comment type="caution">
    <text evidence="3">The sequence shown here is derived from an EMBL/GenBank/DDBJ whole genome shotgun (WGS) entry which is preliminary data.</text>
</comment>
<keyword evidence="1" id="KW-0233">DNA recombination</keyword>
<feature type="domain" description="Tyr recombinase" evidence="2">
    <location>
        <begin position="1"/>
        <end position="135"/>
    </location>
</feature>
<dbReference type="InterPro" id="IPR011010">
    <property type="entry name" value="DNA_brk_join_enz"/>
</dbReference>
<dbReference type="InterPro" id="IPR002104">
    <property type="entry name" value="Integrase_catalytic"/>
</dbReference>
<evidence type="ECO:0000313" key="4">
    <source>
        <dbReference type="Proteomes" id="UP000619536"/>
    </source>
</evidence>
<dbReference type="GO" id="GO:0015074">
    <property type="term" value="P:DNA integration"/>
    <property type="evidence" value="ECO:0007669"/>
    <property type="project" value="InterPro"/>
</dbReference>
<reference evidence="3" key="2">
    <citation type="submission" date="2020-09" db="EMBL/GenBank/DDBJ databases">
        <authorList>
            <person name="Sun Q."/>
            <person name="Sedlacek I."/>
        </authorList>
    </citation>
    <scope>NUCLEOTIDE SEQUENCE</scope>
    <source>
        <strain evidence="3">CCM 8606</strain>
    </source>
</reference>